<dbReference type="SMART" id="SM00387">
    <property type="entry name" value="HATPase_c"/>
    <property type="match status" value="1"/>
</dbReference>
<dbReference type="Pfam" id="PF00512">
    <property type="entry name" value="HisKA"/>
    <property type="match status" value="1"/>
</dbReference>
<dbReference type="CDD" id="cd17546">
    <property type="entry name" value="REC_hyHK_CKI1_RcsC-like"/>
    <property type="match status" value="1"/>
</dbReference>
<dbReference type="AlphaFoldDB" id="A0A927FFL2"/>
<dbReference type="InterPro" id="IPR036890">
    <property type="entry name" value="HATPase_C_sf"/>
</dbReference>
<evidence type="ECO:0000256" key="7">
    <source>
        <dbReference type="ARBA" id="ARBA00023012"/>
    </source>
</evidence>
<sequence length="584" mass="64870">MQIKSILQQGFDRLVARLPAPYREGKMPYIVFFVTVVITILLLYSAISPYQNATPLFLSMAGWLSLLLLLINFGMPLSWGVHMGTLAGAVMLTYAVWNAGGVFSPRLTWLLILPLTPFYVISRRAGMAWLLLVWLGQSAMALANHHGLVPAFEPGPEHAVSSWATFSLVTGMLIIVPLIYDRLHVMALKKSLSYQRELEAKRQELELTLQMREHFIATVSHELRTPMNAILGFNALLLSNVEGKPEALKVLNHTRQSADHLMTVINDILDYSQLQAGKLVVQPETFELRRVAEHAFELFKPRVNSMELDYRIELDGQLPAWVHTDRHRLMQVLVNLLGNALKFTHQGSVVLRVQWLNPGVLFSVQDTGIGIPKARQLHIFKRFSQAEDDTQARYGGNGLGLAISQKLAHLLGGDIGFESEPGQGSRFWLRLPLAAVSAPAQKKTSHKIEVQTAQMAWRFLVADDHPINRLLAKQVLLSAWPNSTVLEAVNGQQALDVLHTQAVDLVLMDMVMPVMDGIASTAALRMDADPRLSSLLVLGLTANVNPQDLDRFKAAGLNEVMLKPFEPVQLCSQIEALLAGRKAG</sequence>
<keyword evidence="12" id="KW-1133">Transmembrane helix</keyword>
<dbReference type="Pfam" id="PF02518">
    <property type="entry name" value="HATPase_c"/>
    <property type="match status" value="1"/>
</dbReference>
<dbReference type="FunFam" id="3.30.565.10:FF:000010">
    <property type="entry name" value="Sensor histidine kinase RcsC"/>
    <property type="match status" value="1"/>
</dbReference>
<proteinExistence type="predicted"/>
<dbReference type="SMART" id="SM00388">
    <property type="entry name" value="HisKA"/>
    <property type="match status" value="1"/>
</dbReference>
<dbReference type="GO" id="GO:0009927">
    <property type="term" value="F:histidine phosphotransfer kinase activity"/>
    <property type="evidence" value="ECO:0007669"/>
    <property type="project" value="TreeGrafter"/>
</dbReference>
<evidence type="ECO:0000256" key="1">
    <source>
        <dbReference type="ARBA" id="ARBA00000085"/>
    </source>
</evidence>
<evidence type="ECO:0000256" key="4">
    <source>
        <dbReference type="ARBA" id="ARBA00022679"/>
    </source>
</evidence>
<dbReference type="Pfam" id="PF00072">
    <property type="entry name" value="Response_reg"/>
    <property type="match status" value="1"/>
</dbReference>
<feature type="transmembrane region" description="Helical" evidence="12">
    <location>
        <begin position="128"/>
        <end position="148"/>
    </location>
</feature>
<evidence type="ECO:0000256" key="3">
    <source>
        <dbReference type="ARBA" id="ARBA00022553"/>
    </source>
</evidence>
<dbReference type="SUPFAM" id="SSF55874">
    <property type="entry name" value="ATPase domain of HSP90 chaperone/DNA topoisomerase II/histidine kinase"/>
    <property type="match status" value="1"/>
</dbReference>
<dbReference type="SMART" id="SM00448">
    <property type="entry name" value="REC"/>
    <property type="match status" value="1"/>
</dbReference>
<dbReference type="RefSeq" id="WP_191818561.1">
    <property type="nucleotide sequence ID" value="NZ_JACYFT010000001.1"/>
</dbReference>
<dbReference type="SUPFAM" id="SSF52172">
    <property type="entry name" value="CheY-like"/>
    <property type="match status" value="1"/>
</dbReference>
<keyword evidence="7" id="KW-0902">Two-component regulatory system</keyword>
<keyword evidence="12" id="KW-0472">Membrane</keyword>
<evidence type="ECO:0000256" key="8">
    <source>
        <dbReference type="ARBA" id="ARBA00023026"/>
    </source>
</evidence>
<evidence type="ECO:0000259" key="14">
    <source>
        <dbReference type="PROSITE" id="PS50110"/>
    </source>
</evidence>
<evidence type="ECO:0000256" key="11">
    <source>
        <dbReference type="PROSITE-ProRule" id="PRU00169"/>
    </source>
</evidence>
<name>A0A927FFL2_9BURK</name>
<dbReference type="InterPro" id="IPR036097">
    <property type="entry name" value="HisK_dim/P_sf"/>
</dbReference>
<evidence type="ECO:0000256" key="12">
    <source>
        <dbReference type="SAM" id="Phobius"/>
    </source>
</evidence>
<feature type="modified residue" description="4-aspartylphosphate" evidence="11">
    <location>
        <position position="509"/>
    </location>
</feature>
<dbReference type="PANTHER" id="PTHR43047:SF72">
    <property type="entry name" value="OSMOSENSING HISTIDINE PROTEIN KINASE SLN1"/>
    <property type="match status" value="1"/>
</dbReference>
<dbReference type="InterPro" id="IPR004358">
    <property type="entry name" value="Sig_transdc_His_kin-like_C"/>
</dbReference>
<dbReference type="SUPFAM" id="SSF47384">
    <property type="entry name" value="Homodimeric domain of signal transducing histidine kinase"/>
    <property type="match status" value="1"/>
</dbReference>
<accession>A0A927FFL2</accession>
<dbReference type="PROSITE" id="PS50109">
    <property type="entry name" value="HIS_KIN"/>
    <property type="match status" value="1"/>
</dbReference>
<dbReference type="GO" id="GO:0005886">
    <property type="term" value="C:plasma membrane"/>
    <property type="evidence" value="ECO:0007669"/>
    <property type="project" value="TreeGrafter"/>
</dbReference>
<keyword evidence="5" id="KW-0732">Signal</keyword>
<organism evidence="15 16">
    <name type="scientific">Limnohabitans radicicola</name>
    <dbReference type="NCBI Taxonomy" id="2771427"/>
    <lineage>
        <taxon>Bacteria</taxon>
        <taxon>Pseudomonadati</taxon>
        <taxon>Pseudomonadota</taxon>
        <taxon>Betaproteobacteria</taxon>
        <taxon>Burkholderiales</taxon>
        <taxon>Comamonadaceae</taxon>
        <taxon>Limnohabitans</taxon>
    </lineage>
</organism>
<dbReference type="InterPro" id="IPR003594">
    <property type="entry name" value="HATPase_dom"/>
</dbReference>
<comment type="function">
    <text evidence="9">Member of the two-component regulatory system BvgS/BvgA. Phosphorylates BvgA via a four-step phosphorelay in response to environmental signals.</text>
</comment>
<keyword evidence="12" id="KW-0812">Transmembrane</keyword>
<dbReference type="EC" id="2.7.13.3" evidence="2"/>
<evidence type="ECO:0000313" key="15">
    <source>
        <dbReference type="EMBL" id="MBD8050146.1"/>
    </source>
</evidence>
<dbReference type="PANTHER" id="PTHR43047">
    <property type="entry name" value="TWO-COMPONENT HISTIDINE PROTEIN KINASE"/>
    <property type="match status" value="1"/>
</dbReference>
<gene>
    <name evidence="15" type="ORF">IC609_06295</name>
</gene>
<evidence type="ECO:0000256" key="9">
    <source>
        <dbReference type="ARBA" id="ARBA00058004"/>
    </source>
</evidence>
<feature type="domain" description="Histidine kinase" evidence="13">
    <location>
        <begin position="218"/>
        <end position="435"/>
    </location>
</feature>
<reference evidence="15" key="1">
    <citation type="submission" date="2020-09" db="EMBL/GenBank/DDBJ databases">
        <title>Genome seq and assembly of Limnohabitants sp.</title>
        <authorList>
            <person name="Chhetri G."/>
        </authorList>
    </citation>
    <scope>NUCLEOTIDE SEQUENCE</scope>
    <source>
        <strain evidence="15">JUR4</strain>
    </source>
</reference>
<dbReference type="CDD" id="cd00082">
    <property type="entry name" value="HisKA"/>
    <property type="match status" value="1"/>
</dbReference>
<evidence type="ECO:0000256" key="2">
    <source>
        <dbReference type="ARBA" id="ARBA00012438"/>
    </source>
</evidence>
<dbReference type="InterPro" id="IPR003661">
    <property type="entry name" value="HisK_dim/P_dom"/>
</dbReference>
<feature type="transmembrane region" description="Helical" evidence="12">
    <location>
        <begin position="53"/>
        <end position="72"/>
    </location>
</feature>
<keyword evidence="4" id="KW-0808">Transferase</keyword>
<dbReference type="EMBL" id="JACYFT010000001">
    <property type="protein sequence ID" value="MBD8050146.1"/>
    <property type="molecule type" value="Genomic_DNA"/>
</dbReference>
<comment type="catalytic activity">
    <reaction evidence="1">
        <text>ATP + protein L-histidine = ADP + protein N-phospho-L-histidine.</text>
        <dbReference type="EC" id="2.7.13.3"/>
    </reaction>
</comment>
<dbReference type="PROSITE" id="PS50110">
    <property type="entry name" value="RESPONSE_REGULATORY"/>
    <property type="match status" value="1"/>
</dbReference>
<dbReference type="InterPro" id="IPR001789">
    <property type="entry name" value="Sig_transdc_resp-reg_receiver"/>
</dbReference>
<keyword evidence="6" id="KW-0418">Kinase</keyword>
<comment type="caution">
    <text evidence="15">The sequence shown here is derived from an EMBL/GenBank/DDBJ whole genome shotgun (WGS) entry which is preliminary data.</text>
</comment>
<keyword evidence="16" id="KW-1185">Reference proteome</keyword>
<keyword evidence="8" id="KW-0843">Virulence</keyword>
<dbReference type="Gene3D" id="3.30.565.10">
    <property type="entry name" value="Histidine kinase-like ATPase, C-terminal domain"/>
    <property type="match status" value="1"/>
</dbReference>
<dbReference type="Gene3D" id="1.10.287.130">
    <property type="match status" value="1"/>
</dbReference>
<dbReference type="Proteomes" id="UP000647424">
    <property type="component" value="Unassembled WGS sequence"/>
</dbReference>
<dbReference type="PRINTS" id="PR00344">
    <property type="entry name" value="BCTRLSENSOR"/>
</dbReference>
<evidence type="ECO:0000313" key="16">
    <source>
        <dbReference type="Proteomes" id="UP000647424"/>
    </source>
</evidence>
<dbReference type="GO" id="GO:0000155">
    <property type="term" value="F:phosphorelay sensor kinase activity"/>
    <property type="evidence" value="ECO:0007669"/>
    <property type="project" value="InterPro"/>
</dbReference>
<evidence type="ECO:0000256" key="6">
    <source>
        <dbReference type="ARBA" id="ARBA00022777"/>
    </source>
</evidence>
<feature type="transmembrane region" description="Helical" evidence="12">
    <location>
        <begin position="27"/>
        <end position="47"/>
    </location>
</feature>
<feature type="transmembrane region" description="Helical" evidence="12">
    <location>
        <begin position="160"/>
        <end position="180"/>
    </location>
</feature>
<dbReference type="InterPro" id="IPR005467">
    <property type="entry name" value="His_kinase_dom"/>
</dbReference>
<feature type="domain" description="Response regulatory" evidence="14">
    <location>
        <begin position="458"/>
        <end position="578"/>
    </location>
</feature>
<dbReference type="CDD" id="cd16922">
    <property type="entry name" value="HATPase_EvgS-ArcB-TorS-like"/>
    <property type="match status" value="1"/>
</dbReference>
<evidence type="ECO:0000256" key="5">
    <source>
        <dbReference type="ARBA" id="ARBA00022729"/>
    </source>
</evidence>
<evidence type="ECO:0000259" key="13">
    <source>
        <dbReference type="PROSITE" id="PS50109"/>
    </source>
</evidence>
<protein>
    <recommendedName>
        <fullName evidence="10">Virulence sensor protein BvgS</fullName>
        <ecNumber evidence="2">2.7.13.3</ecNumber>
    </recommendedName>
</protein>
<keyword evidence="3 11" id="KW-0597">Phosphoprotein</keyword>
<dbReference type="InterPro" id="IPR011006">
    <property type="entry name" value="CheY-like_superfamily"/>
</dbReference>
<evidence type="ECO:0000256" key="10">
    <source>
        <dbReference type="ARBA" id="ARBA00070152"/>
    </source>
</evidence>
<dbReference type="Gene3D" id="3.40.50.2300">
    <property type="match status" value="1"/>
</dbReference>